<keyword evidence="1" id="KW-0812">Transmembrane</keyword>
<dbReference type="EMBL" id="BTRK01000005">
    <property type="protein sequence ID" value="GMR52121.1"/>
    <property type="molecule type" value="Genomic_DNA"/>
</dbReference>
<keyword evidence="1" id="KW-1133">Transmembrane helix</keyword>
<evidence type="ECO:0000256" key="1">
    <source>
        <dbReference type="SAM" id="Phobius"/>
    </source>
</evidence>
<name>A0AAN5CWS3_9BILA</name>
<gene>
    <name evidence="2" type="ORF">PMAYCL1PPCAC_22316</name>
</gene>
<proteinExistence type="predicted"/>
<reference evidence="3" key="1">
    <citation type="submission" date="2022-10" db="EMBL/GenBank/DDBJ databases">
        <title>Genome assembly of Pristionchus species.</title>
        <authorList>
            <person name="Yoshida K."/>
            <person name="Sommer R.J."/>
        </authorList>
    </citation>
    <scope>NUCLEOTIDE SEQUENCE [LARGE SCALE GENOMIC DNA]</scope>
    <source>
        <strain evidence="3">RS5460</strain>
    </source>
</reference>
<feature type="transmembrane region" description="Helical" evidence="1">
    <location>
        <begin position="12"/>
        <end position="30"/>
    </location>
</feature>
<evidence type="ECO:0000313" key="2">
    <source>
        <dbReference type="EMBL" id="GMR52121.1"/>
    </source>
</evidence>
<sequence>MGFLQTNFQDWFRFLAVFFSFLIIKCIITHGYTNMLLNMIIDVETKNAGWLFRIVDFLVPLSIHLGSEWLSMSICGYKKDPKCKEKKCEHWPGEHSESADEYEGRSKIVKCYWISYMDCHYVRVLPSLLPTLRSDGFCHDHTSSLAGHH</sequence>
<evidence type="ECO:0000313" key="3">
    <source>
        <dbReference type="Proteomes" id="UP001328107"/>
    </source>
</evidence>
<accession>A0AAN5CWS3</accession>
<organism evidence="2 3">
    <name type="scientific">Pristionchus mayeri</name>
    <dbReference type="NCBI Taxonomy" id="1317129"/>
    <lineage>
        <taxon>Eukaryota</taxon>
        <taxon>Metazoa</taxon>
        <taxon>Ecdysozoa</taxon>
        <taxon>Nematoda</taxon>
        <taxon>Chromadorea</taxon>
        <taxon>Rhabditida</taxon>
        <taxon>Rhabditina</taxon>
        <taxon>Diplogasteromorpha</taxon>
        <taxon>Diplogasteroidea</taxon>
        <taxon>Neodiplogasteridae</taxon>
        <taxon>Pristionchus</taxon>
    </lineage>
</organism>
<comment type="caution">
    <text evidence="2">The sequence shown here is derived from an EMBL/GenBank/DDBJ whole genome shotgun (WGS) entry which is preliminary data.</text>
</comment>
<protein>
    <submittedName>
        <fullName evidence="2">Uncharacterized protein</fullName>
    </submittedName>
</protein>
<dbReference type="Proteomes" id="UP001328107">
    <property type="component" value="Unassembled WGS sequence"/>
</dbReference>
<keyword evidence="3" id="KW-1185">Reference proteome</keyword>
<dbReference type="AlphaFoldDB" id="A0AAN5CWS3"/>
<keyword evidence="1" id="KW-0472">Membrane</keyword>